<protein>
    <submittedName>
        <fullName evidence="1">Helix-hairpin-helix domain-containing protein</fullName>
    </submittedName>
</protein>
<accession>A0ABR9F4G9</accession>
<organism evidence="1 2">
    <name type="scientific">Halomonas casei</name>
    <dbReference type="NCBI Taxonomy" id="2742613"/>
    <lineage>
        <taxon>Bacteria</taxon>
        <taxon>Pseudomonadati</taxon>
        <taxon>Pseudomonadota</taxon>
        <taxon>Gammaproteobacteria</taxon>
        <taxon>Oceanospirillales</taxon>
        <taxon>Halomonadaceae</taxon>
        <taxon>Halomonas</taxon>
    </lineage>
</organism>
<evidence type="ECO:0000313" key="2">
    <source>
        <dbReference type="Proteomes" id="UP001645039"/>
    </source>
</evidence>
<keyword evidence="2" id="KW-1185">Reference proteome</keyword>
<sequence>MSVIGQGILRFPERWGINHGFARDVISDHVPVWIALKGASLRLLDNATVVASSETNACIDINSAPADELNDLPHVGESRAAAIVEGWPWASLDALAAVSGLSDSRVEDIASSGLGCNH</sequence>
<proteinExistence type="predicted"/>
<gene>
    <name evidence="1" type="ORF">EI168_14805</name>
</gene>
<dbReference type="Proteomes" id="UP001645039">
    <property type="component" value="Unassembled WGS sequence"/>
</dbReference>
<evidence type="ECO:0000313" key="1">
    <source>
        <dbReference type="EMBL" id="MBE0401358.1"/>
    </source>
</evidence>
<comment type="caution">
    <text evidence="1">The sequence shown here is derived from an EMBL/GenBank/DDBJ whole genome shotgun (WGS) entry which is preliminary data.</text>
</comment>
<dbReference type="Pfam" id="PF12836">
    <property type="entry name" value="HHH_3"/>
    <property type="match status" value="1"/>
</dbReference>
<dbReference type="RefSeq" id="WP_192536179.1">
    <property type="nucleotide sequence ID" value="NZ_RRZD01000016.1"/>
</dbReference>
<name>A0ABR9F4G9_9GAMM</name>
<dbReference type="Gene3D" id="1.10.150.320">
    <property type="entry name" value="Photosystem II 12 kDa extrinsic protein"/>
    <property type="match status" value="1"/>
</dbReference>
<reference evidence="1 2" key="1">
    <citation type="submission" date="2020-07" db="EMBL/GenBank/DDBJ databases">
        <title>Halophilic bacteria isolated from french cheeses.</title>
        <authorList>
            <person name="Kothe C.I."/>
            <person name="Farah-Kraiem B."/>
            <person name="Renault P."/>
            <person name="Dridi B."/>
        </authorList>
    </citation>
    <scope>NUCLEOTIDE SEQUENCE [LARGE SCALE GENOMIC DNA]</scope>
    <source>
        <strain evidence="1 2">FME1</strain>
    </source>
</reference>
<dbReference type="EMBL" id="RRZD01000016">
    <property type="protein sequence ID" value="MBE0401358.1"/>
    <property type="molecule type" value="Genomic_DNA"/>
</dbReference>
<dbReference type="SUPFAM" id="SSF81585">
    <property type="entry name" value="PsbU/PolX domain-like"/>
    <property type="match status" value="1"/>
</dbReference>